<dbReference type="RefSeq" id="WP_277730930.1">
    <property type="nucleotide sequence ID" value="NZ_CP120733.1"/>
</dbReference>
<protein>
    <recommendedName>
        <fullName evidence="7">Endolytic murein transglycosylase</fullName>
        <ecNumber evidence="7">4.2.2.29</ecNumber>
    </recommendedName>
    <alternativeName>
        <fullName evidence="7">Peptidoglycan lytic transglycosylase</fullName>
    </alternativeName>
    <alternativeName>
        <fullName evidence="7">Peptidoglycan polymerization terminase</fullName>
    </alternativeName>
</protein>
<comment type="catalytic activity">
    <reaction evidence="7">
        <text>a peptidoglycan chain = a peptidoglycan chain with N-acetyl-1,6-anhydromuramyl-[peptide] at the reducing end + a peptidoglycan chain with N-acetylglucosamine at the non-reducing end.</text>
        <dbReference type="EC" id="4.2.2.29"/>
    </reaction>
</comment>
<dbReference type="Gene3D" id="3.30.1490.480">
    <property type="entry name" value="Endolytic murein transglycosylase"/>
    <property type="match status" value="1"/>
</dbReference>
<keyword evidence="9" id="KW-1185">Reference proteome</keyword>
<dbReference type="CDD" id="cd08010">
    <property type="entry name" value="MltG_like"/>
    <property type="match status" value="1"/>
</dbReference>
<accession>A0ABY8EAU3</accession>
<evidence type="ECO:0000256" key="2">
    <source>
        <dbReference type="ARBA" id="ARBA00022692"/>
    </source>
</evidence>
<dbReference type="PANTHER" id="PTHR30518">
    <property type="entry name" value="ENDOLYTIC MUREIN TRANSGLYCOSYLASE"/>
    <property type="match status" value="1"/>
</dbReference>
<dbReference type="InterPro" id="IPR003770">
    <property type="entry name" value="MLTG-like"/>
</dbReference>
<name>A0ABY8EAU3_9FIRM</name>
<keyword evidence="4 7" id="KW-0472">Membrane</keyword>
<dbReference type="NCBIfam" id="TIGR00247">
    <property type="entry name" value="endolytic transglycosylase MltG"/>
    <property type="match status" value="1"/>
</dbReference>
<gene>
    <name evidence="7 8" type="primary">mltG</name>
    <name evidence="8" type="ORF">P4S50_11495</name>
</gene>
<dbReference type="PANTHER" id="PTHR30518:SF2">
    <property type="entry name" value="ENDOLYTIC MUREIN TRANSGLYCOSYLASE"/>
    <property type="match status" value="1"/>
</dbReference>
<evidence type="ECO:0000256" key="3">
    <source>
        <dbReference type="ARBA" id="ARBA00022989"/>
    </source>
</evidence>
<evidence type="ECO:0000256" key="7">
    <source>
        <dbReference type="HAMAP-Rule" id="MF_02065"/>
    </source>
</evidence>
<dbReference type="Gene3D" id="3.30.160.60">
    <property type="entry name" value="Classic Zinc Finger"/>
    <property type="match status" value="1"/>
</dbReference>
<keyword evidence="3 7" id="KW-1133">Transmembrane helix</keyword>
<evidence type="ECO:0000256" key="6">
    <source>
        <dbReference type="ARBA" id="ARBA00023316"/>
    </source>
</evidence>
<keyword evidence="6 7" id="KW-0961">Cell wall biogenesis/degradation</keyword>
<reference evidence="8 9" key="1">
    <citation type="submission" date="2023-03" db="EMBL/GenBank/DDBJ databases">
        <title>Complete genome sequence of Tepidibacter sp. SWIR-1, isolated from a deep-sea hydrothermal vent.</title>
        <authorList>
            <person name="Li X."/>
        </authorList>
    </citation>
    <scope>NUCLEOTIDE SEQUENCE [LARGE SCALE GENOMIC DNA]</scope>
    <source>
        <strain evidence="8 9">SWIR-1</strain>
    </source>
</reference>
<organism evidence="8 9">
    <name type="scientific">Tepidibacter hydrothermalis</name>
    <dbReference type="NCBI Taxonomy" id="3036126"/>
    <lineage>
        <taxon>Bacteria</taxon>
        <taxon>Bacillati</taxon>
        <taxon>Bacillota</taxon>
        <taxon>Clostridia</taxon>
        <taxon>Peptostreptococcales</taxon>
        <taxon>Peptostreptococcaceae</taxon>
        <taxon>Tepidibacter</taxon>
    </lineage>
</organism>
<feature type="site" description="Important for catalytic activity" evidence="7">
    <location>
        <position position="222"/>
    </location>
</feature>
<comment type="function">
    <text evidence="7">Functions as a peptidoglycan terminase that cleaves nascent peptidoglycan strands endolytically to terminate their elongation.</text>
</comment>
<keyword evidence="1 7" id="KW-1003">Cell membrane</keyword>
<dbReference type="Proteomes" id="UP001222800">
    <property type="component" value="Chromosome"/>
</dbReference>
<keyword evidence="5 7" id="KW-0456">Lyase</keyword>
<sequence>MKKVFTMCIFIVLIIASGLVYFNIQTGPYDSSSEKQVLVDIKKGSSLNSVSEILFEKKLIKNKLFFKITAKVNDMDKGIKAGLYKINQSYSNKEILDILNSGRVYKDLVKVTIPEGFEAHQIAERISKLGLVDKNKFMDLVNNPSVFSENYKFLNEEDILSLEGYLFPDTYFFNKSYSEEDVINVMLKRFDEIYTDEYKKVQDEKNLTLNQVISLASIVEREARLDEERNVIAGVFYNRMDIKMPLQSCATVQYILGERKPNLSFDDIKIDSPYNTYKNAGLPPGPIASPGKKSIEAALYPDDVDYLYFVAKKNGSHSFSKTYNEHLKRKAENESE</sequence>
<evidence type="ECO:0000256" key="1">
    <source>
        <dbReference type="ARBA" id="ARBA00022475"/>
    </source>
</evidence>
<evidence type="ECO:0000313" key="9">
    <source>
        <dbReference type="Proteomes" id="UP001222800"/>
    </source>
</evidence>
<dbReference type="EC" id="4.2.2.29" evidence="7"/>
<evidence type="ECO:0000256" key="4">
    <source>
        <dbReference type="ARBA" id="ARBA00023136"/>
    </source>
</evidence>
<evidence type="ECO:0000256" key="5">
    <source>
        <dbReference type="ARBA" id="ARBA00023239"/>
    </source>
</evidence>
<keyword evidence="2 7" id="KW-0812">Transmembrane</keyword>
<dbReference type="HAMAP" id="MF_02065">
    <property type="entry name" value="MltG"/>
    <property type="match status" value="1"/>
</dbReference>
<dbReference type="EMBL" id="CP120733">
    <property type="protein sequence ID" value="WFD09010.1"/>
    <property type="molecule type" value="Genomic_DNA"/>
</dbReference>
<comment type="similarity">
    <text evidence="7">Belongs to the transglycosylase MltG family.</text>
</comment>
<proteinExistence type="inferred from homology"/>
<dbReference type="Pfam" id="PF02618">
    <property type="entry name" value="YceG"/>
    <property type="match status" value="1"/>
</dbReference>
<evidence type="ECO:0000313" key="8">
    <source>
        <dbReference type="EMBL" id="WFD09010.1"/>
    </source>
</evidence>